<evidence type="ECO:0000256" key="2">
    <source>
        <dbReference type="ARBA" id="ARBA00008664"/>
    </source>
</evidence>
<evidence type="ECO:0000313" key="9">
    <source>
        <dbReference type="Proteomes" id="UP001232493"/>
    </source>
</evidence>
<comment type="similarity">
    <text evidence="2">Belongs to the phospholipase D family.</text>
</comment>
<evidence type="ECO:0000313" key="8">
    <source>
        <dbReference type="EMBL" id="WGS64303.1"/>
    </source>
</evidence>
<evidence type="ECO:0000259" key="7">
    <source>
        <dbReference type="PROSITE" id="PS50035"/>
    </source>
</evidence>
<protein>
    <recommendedName>
        <fullName evidence="3">phospholipase D</fullName>
        <ecNumber evidence="3">3.1.4.4</ecNumber>
    </recommendedName>
</protein>
<dbReference type="Pfam" id="PF13091">
    <property type="entry name" value="PLDc_2"/>
    <property type="match status" value="2"/>
</dbReference>
<dbReference type="PROSITE" id="PS50035">
    <property type="entry name" value="PLD"/>
    <property type="match status" value="1"/>
</dbReference>
<organism evidence="8 9">
    <name type="scientific">Marinitoga aeolica</name>
    <dbReference type="NCBI Taxonomy" id="2809031"/>
    <lineage>
        <taxon>Bacteria</taxon>
        <taxon>Thermotogati</taxon>
        <taxon>Thermotogota</taxon>
        <taxon>Thermotogae</taxon>
        <taxon>Petrotogales</taxon>
        <taxon>Petrotogaceae</taxon>
        <taxon>Marinitoga</taxon>
    </lineage>
</organism>
<evidence type="ECO:0000256" key="3">
    <source>
        <dbReference type="ARBA" id="ARBA00012027"/>
    </source>
</evidence>
<evidence type="ECO:0000256" key="5">
    <source>
        <dbReference type="ARBA" id="ARBA00022963"/>
    </source>
</evidence>
<evidence type="ECO:0000256" key="1">
    <source>
        <dbReference type="ARBA" id="ARBA00000798"/>
    </source>
</evidence>
<dbReference type="InterPro" id="IPR051406">
    <property type="entry name" value="PLD_domain"/>
</dbReference>
<dbReference type="SMART" id="SM00155">
    <property type="entry name" value="PLDc"/>
    <property type="match status" value="2"/>
</dbReference>
<sequence length="300" mass="35483">MKKLAFIIYILIFSISFSYKIFLTPSYELYDFIKEKSLISNNIKFVSLSIDKPFIDILDNNKTTGFIEYEMMNFESANILPDKNINGYLHEKFIIFDNKSVLFGTGNFTSGSIFEDLNVFIYSEDIKIVNLFLKEFQNFKNGNFGNKKRIIDKEVKSHDLGKIKFVTGPSQNIYNEVDKFIKSSKKFLYIFSFSFTDGRILYDLEKLSSRNVEIKIIADKWNITNYSNIKYLKGIEYKIIKKYRNMHLKVLINENGVLLGSYNLTYRAREKNDEYIMIIYKNTIKNAFQRPFENLWNSYQ</sequence>
<dbReference type="Gene3D" id="3.30.870.10">
    <property type="entry name" value="Endonuclease Chain A"/>
    <property type="match status" value="2"/>
</dbReference>
<comment type="catalytic activity">
    <reaction evidence="1">
        <text>a 1,2-diacyl-sn-glycero-3-phosphocholine + H2O = a 1,2-diacyl-sn-glycero-3-phosphate + choline + H(+)</text>
        <dbReference type="Rhea" id="RHEA:14445"/>
        <dbReference type="ChEBI" id="CHEBI:15354"/>
        <dbReference type="ChEBI" id="CHEBI:15377"/>
        <dbReference type="ChEBI" id="CHEBI:15378"/>
        <dbReference type="ChEBI" id="CHEBI:57643"/>
        <dbReference type="ChEBI" id="CHEBI:58608"/>
        <dbReference type="EC" id="3.1.4.4"/>
    </reaction>
</comment>
<dbReference type="EMBL" id="CP069362">
    <property type="protein sequence ID" value="WGS64303.1"/>
    <property type="molecule type" value="Genomic_DNA"/>
</dbReference>
<dbReference type="InterPro" id="IPR025202">
    <property type="entry name" value="PLD-like_dom"/>
</dbReference>
<dbReference type="SUPFAM" id="SSF56024">
    <property type="entry name" value="Phospholipase D/nuclease"/>
    <property type="match status" value="2"/>
</dbReference>
<reference evidence="8 9" key="1">
    <citation type="submission" date="2021-02" db="EMBL/GenBank/DDBJ databases">
        <title>Characterization of Marinitoga sp. nov. str. BP5-C20A.</title>
        <authorList>
            <person name="Erauso G."/>
            <person name="Postec A."/>
        </authorList>
    </citation>
    <scope>NUCLEOTIDE SEQUENCE [LARGE SCALE GENOMIC DNA]</scope>
    <source>
        <strain evidence="8 9">BP5-C20A</strain>
    </source>
</reference>
<feature type="domain" description="PLD phosphodiesterase" evidence="7">
    <location>
        <begin position="85"/>
        <end position="112"/>
    </location>
</feature>
<dbReference type="EC" id="3.1.4.4" evidence="3"/>
<keyword evidence="9" id="KW-1185">Reference proteome</keyword>
<dbReference type="InterPro" id="IPR001736">
    <property type="entry name" value="PLipase_D/transphosphatidylase"/>
</dbReference>
<gene>
    <name evidence="8" type="ORF">JRV97_07955</name>
</gene>
<keyword evidence="4" id="KW-0378">Hydrolase</keyword>
<name>A0ABY8PNV5_9BACT</name>
<keyword evidence="5" id="KW-0442">Lipid degradation</keyword>
<proteinExistence type="inferred from homology"/>
<keyword evidence="6" id="KW-0443">Lipid metabolism</keyword>
<dbReference type="PANTHER" id="PTHR43856">
    <property type="entry name" value="CARDIOLIPIN HYDROLASE"/>
    <property type="match status" value="1"/>
</dbReference>
<evidence type="ECO:0000256" key="4">
    <source>
        <dbReference type="ARBA" id="ARBA00022801"/>
    </source>
</evidence>
<dbReference type="RefSeq" id="WP_280997858.1">
    <property type="nucleotide sequence ID" value="NZ_CP069362.1"/>
</dbReference>
<dbReference type="Proteomes" id="UP001232493">
    <property type="component" value="Chromosome"/>
</dbReference>
<accession>A0ABY8PNV5</accession>
<evidence type="ECO:0000256" key="6">
    <source>
        <dbReference type="ARBA" id="ARBA00023098"/>
    </source>
</evidence>
<dbReference type="PANTHER" id="PTHR43856:SF1">
    <property type="entry name" value="MITOCHONDRIAL CARDIOLIPIN HYDROLASE"/>
    <property type="match status" value="1"/>
</dbReference>